<proteinExistence type="predicted"/>
<reference evidence="1" key="1">
    <citation type="submission" date="2020-01" db="EMBL/GenBank/DDBJ databases">
        <authorList>
            <person name="Mishra B."/>
        </authorList>
    </citation>
    <scope>NUCLEOTIDE SEQUENCE [LARGE SCALE GENOMIC DNA]</scope>
</reference>
<name>A0A6D2HNK0_9BRAS</name>
<comment type="caution">
    <text evidence="1">The sequence shown here is derived from an EMBL/GenBank/DDBJ whole genome shotgun (WGS) entry which is preliminary data.</text>
</comment>
<evidence type="ECO:0000313" key="1">
    <source>
        <dbReference type="EMBL" id="CAA7017807.1"/>
    </source>
</evidence>
<sequence length="126" mass="13755">MVDEVMERTWRDDGLKGMMNGYNKRSAEGSLNTKLVDLKDITHQEMDKALNSPTQTAKYSSNVLVEQLSLDLVTGPVGIAKASKASSGSSCSSSATSSSSCFLVQVPSNLLHNHIRIICERDHRLN</sequence>
<keyword evidence="2" id="KW-1185">Reference proteome</keyword>
<dbReference type="AlphaFoldDB" id="A0A6D2HNK0"/>
<dbReference type="Proteomes" id="UP000467841">
    <property type="component" value="Unassembled WGS sequence"/>
</dbReference>
<protein>
    <submittedName>
        <fullName evidence="1">Uncharacterized protein</fullName>
    </submittedName>
</protein>
<gene>
    <name evidence="1" type="ORF">MERR_LOCUS5042</name>
</gene>
<organism evidence="1 2">
    <name type="scientific">Microthlaspi erraticum</name>
    <dbReference type="NCBI Taxonomy" id="1685480"/>
    <lineage>
        <taxon>Eukaryota</taxon>
        <taxon>Viridiplantae</taxon>
        <taxon>Streptophyta</taxon>
        <taxon>Embryophyta</taxon>
        <taxon>Tracheophyta</taxon>
        <taxon>Spermatophyta</taxon>
        <taxon>Magnoliopsida</taxon>
        <taxon>eudicotyledons</taxon>
        <taxon>Gunneridae</taxon>
        <taxon>Pentapetalae</taxon>
        <taxon>rosids</taxon>
        <taxon>malvids</taxon>
        <taxon>Brassicales</taxon>
        <taxon>Brassicaceae</taxon>
        <taxon>Coluteocarpeae</taxon>
        <taxon>Microthlaspi</taxon>
    </lineage>
</organism>
<evidence type="ECO:0000313" key="2">
    <source>
        <dbReference type="Proteomes" id="UP000467841"/>
    </source>
</evidence>
<dbReference type="EMBL" id="CACVBM020000333">
    <property type="protein sequence ID" value="CAA7017807.1"/>
    <property type="molecule type" value="Genomic_DNA"/>
</dbReference>
<accession>A0A6D2HNK0</accession>